<name>A0A2D3WNX9_9BACT</name>
<evidence type="ECO:0000256" key="1">
    <source>
        <dbReference type="ARBA" id="ARBA00007074"/>
    </source>
</evidence>
<dbReference type="GO" id="GO:0008234">
    <property type="term" value="F:cysteine-type peptidase activity"/>
    <property type="evidence" value="ECO:0007669"/>
    <property type="project" value="UniProtKB-KW"/>
</dbReference>
<dbReference type="InterPro" id="IPR038765">
    <property type="entry name" value="Papain-like_cys_pep_sf"/>
</dbReference>
<protein>
    <recommendedName>
        <fullName evidence="6">NlpC/P60 domain-containing protein</fullName>
    </recommendedName>
</protein>
<proteinExistence type="inferred from homology"/>
<comment type="similarity">
    <text evidence="1">Belongs to the peptidase C40 family.</text>
</comment>
<accession>A0A2D3WNX9</accession>
<comment type="caution">
    <text evidence="7">The sequence shown here is derived from an EMBL/GenBank/DDBJ whole genome shotgun (WGS) entry which is preliminary data.</text>
</comment>
<evidence type="ECO:0000313" key="7">
    <source>
        <dbReference type="EMBL" id="DAB39484.1"/>
    </source>
</evidence>
<feature type="signal peptide" evidence="5">
    <location>
        <begin position="1"/>
        <end position="19"/>
    </location>
</feature>
<dbReference type="Proteomes" id="UP000228859">
    <property type="component" value="Unassembled WGS sequence"/>
</dbReference>
<dbReference type="GO" id="GO:0006508">
    <property type="term" value="P:proteolysis"/>
    <property type="evidence" value="ECO:0007669"/>
    <property type="project" value="UniProtKB-KW"/>
</dbReference>
<organism evidence="7 8">
    <name type="scientific">Sulfuricurvum kujiense</name>
    <dbReference type="NCBI Taxonomy" id="148813"/>
    <lineage>
        <taxon>Bacteria</taxon>
        <taxon>Pseudomonadati</taxon>
        <taxon>Campylobacterota</taxon>
        <taxon>Epsilonproteobacteria</taxon>
        <taxon>Campylobacterales</taxon>
        <taxon>Sulfurimonadaceae</taxon>
        <taxon>Sulfuricurvum</taxon>
    </lineage>
</organism>
<evidence type="ECO:0000256" key="2">
    <source>
        <dbReference type="ARBA" id="ARBA00022670"/>
    </source>
</evidence>
<dbReference type="AlphaFoldDB" id="A0A2D3WNX9"/>
<dbReference type="InterPro" id="IPR051202">
    <property type="entry name" value="Peptidase_C40"/>
</dbReference>
<keyword evidence="2" id="KW-0645">Protease</keyword>
<feature type="domain" description="NlpC/P60" evidence="6">
    <location>
        <begin position="135"/>
        <end position="257"/>
    </location>
</feature>
<dbReference type="PANTHER" id="PTHR47053">
    <property type="entry name" value="MUREIN DD-ENDOPEPTIDASE MEPH-RELATED"/>
    <property type="match status" value="1"/>
</dbReference>
<gene>
    <name evidence="7" type="ORF">CFH83_00535</name>
</gene>
<evidence type="ECO:0000256" key="5">
    <source>
        <dbReference type="SAM" id="SignalP"/>
    </source>
</evidence>
<dbReference type="EMBL" id="DLUI01000009">
    <property type="protein sequence ID" value="DAB39484.1"/>
    <property type="molecule type" value="Genomic_DNA"/>
</dbReference>
<sequence length="265" mass="29672">MLIRRTVLSLILLTTSALADLQRREPSLFLEYERELKKTNDSLNDDDLSFTKKLPKILVVKPIQAPEPAVKSVAALETTVLKNTKVDTDLIGEETKPFLVVTKPAPIISAQLCPDDVKVAEVPKNVPQKIIKNFKTVKEKVLSRAKDFLGTPYGFGDKEGGRTDCSGFTQQVYRPFGVSLPRSASEQALLGENVSLDDLQVGDLLFYRTYKSDPSHVAIYAGDGKIIHASFAAKKVQYDSIQKAYYRDRFMYARRLAFSDPDHDE</sequence>
<dbReference type="PANTHER" id="PTHR47053:SF1">
    <property type="entry name" value="MUREIN DD-ENDOPEPTIDASE MEPH-RELATED"/>
    <property type="match status" value="1"/>
</dbReference>
<dbReference type="InterPro" id="IPR000064">
    <property type="entry name" value="NLP_P60_dom"/>
</dbReference>
<dbReference type="Pfam" id="PF00877">
    <property type="entry name" value="NLPC_P60"/>
    <property type="match status" value="1"/>
</dbReference>
<evidence type="ECO:0000313" key="8">
    <source>
        <dbReference type="Proteomes" id="UP000228859"/>
    </source>
</evidence>
<keyword evidence="4" id="KW-0788">Thiol protease</keyword>
<keyword evidence="3" id="KW-0378">Hydrolase</keyword>
<dbReference type="Gene3D" id="3.90.1720.10">
    <property type="entry name" value="endopeptidase domain like (from Nostoc punctiforme)"/>
    <property type="match status" value="1"/>
</dbReference>
<dbReference type="PROSITE" id="PS51935">
    <property type="entry name" value="NLPC_P60"/>
    <property type="match status" value="1"/>
</dbReference>
<feature type="chain" id="PRO_5013682871" description="NlpC/P60 domain-containing protein" evidence="5">
    <location>
        <begin position="20"/>
        <end position="265"/>
    </location>
</feature>
<evidence type="ECO:0000256" key="3">
    <source>
        <dbReference type="ARBA" id="ARBA00022801"/>
    </source>
</evidence>
<reference evidence="7 8" key="1">
    <citation type="journal article" date="2017" name="Front. Microbiol.">
        <title>Comparative Genomic Analysis of the Class Epsilonproteobacteria and Proposed Reclassification to Epsilonbacteraeota (phyl. nov.).</title>
        <authorList>
            <person name="Waite D.W."/>
            <person name="Vanwonterghem I."/>
            <person name="Rinke C."/>
            <person name="Parks D.H."/>
            <person name="Zhang Y."/>
            <person name="Takai K."/>
            <person name="Sievert S.M."/>
            <person name="Simon J."/>
            <person name="Campbell B.J."/>
            <person name="Hanson T.E."/>
            <person name="Woyke T."/>
            <person name="Klotz M.G."/>
            <person name="Hugenholtz P."/>
        </authorList>
    </citation>
    <scope>NUCLEOTIDE SEQUENCE [LARGE SCALE GENOMIC DNA]</scope>
    <source>
        <strain evidence="7">UBA12443</strain>
    </source>
</reference>
<dbReference type="SUPFAM" id="SSF54001">
    <property type="entry name" value="Cysteine proteinases"/>
    <property type="match status" value="1"/>
</dbReference>
<evidence type="ECO:0000259" key="6">
    <source>
        <dbReference type="PROSITE" id="PS51935"/>
    </source>
</evidence>
<evidence type="ECO:0000256" key="4">
    <source>
        <dbReference type="ARBA" id="ARBA00022807"/>
    </source>
</evidence>
<keyword evidence="5" id="KW-0732">Signal</keyword>